<dbReference type="RefSeq" id="WP_151162694.1">
    <property type="nucleotide sequence ID" value="NZ_WKJO01000001.1"/>
</dbReference>
<dbReference type="InterPro" id="IPR007362">
    <property type="entry name" value="DUF429"/>
</dbReference>
<feature type="region of interest" description="Disordered" evidence="1">
    <location>
        <begin position="223"/>
        <end position="244"/>
    </location>
</feature>
<organism evidence="2 3">
    <name type="scientific">Haloferax litoreum</name>
    <dbReference type="NCBI Taxonomy" id="2666140"/>
    <lineage>
        <taxon>Archaea</taxon>
        <taxon>Methanobacteriati</taxon>
        <taxon>Methanobacteriota</taxon>
        <taxon>Stenosarchaea group</taxon>
        <taxon>Halobacteria</taxon>
        <taxon>Halobacteriales</taxon>
        <taxon>Haloferacaceae</taxon>
        <taxon>Haloferax</taxon>
    </lineage>
</organism>
<evidence type="ECO:0000313" key="3">
    <source>
        <dbReference type="Proteomes" id="UP000439022"/>
    </source>
</evidence>
<keyword evidence="3" id="KW-1185">Reference proteome</keyword>
<protein>
    <submittedName>
        <fullName evidence="2">DUF429 domain-containing protein</fullName>
    </submittedName>
</protein>
<dbReference type="AlphaFoldDB" id="A0A6A8GJ46"/>
<comment type="caution">
    <text evidence="2">The sequence shown here is derived from an EMBL/GenBank/DDBJ whole genome shotgun (WGS) entry which is preliminary data.</text>
</comment>
<dbReference type="Proteomes" id="UP000439022">
    <property type="component" value="Unassembled WGS sequence"/>
</dbReference>
<sequence>MTSYLGVDWAGGCWVVVEAGDEPNVTTEPSIYNVWHEHGKGDDVQSILVDIPIGLPENDTRDCDTEAKERLGSRSSTVFTIPPRDVVEADDYETAKENNGGSLGSQSWWLFPRILEADVFLQENADAREKIYESHPEVCFDDLSDDELSSKSDGDGVEARLNVLKQATSGSETLEDLYDEVEDVVEERSENAEWHHRISKGRVDDVLDAAVLAVTAAKIGLQDRSDDTDYPTLPDDPTEDEELGGIPMEIVYPGESE</sequence>
<reference evidence="2 3" key="1">
    <citation type="submission" date="2019-11" db="EMBL/GenBank/DDBJ databases">
        <title>Whole genome sequence of Haloferax sp. MBLA0076.</title>
        <authorList>
            <person name="Seo M.-J."/>
            <person name="Cho E.-S."/>
        </authorList>
    </citation>
    <scope>NUCLEOTIDE SEQUENCE [LARGE SCALE GENOMIC DNA]</scope>
    <source>
        <strain evidence="2 3">MBLA0076</strain>
    </source>
</reference>
<name>A0A6A8GJ46_9EURY</name>
<gene>
    <name evidence="2" type="ORF">GJR96_09340</name>
</gene>
<accession>A0A6A8GJ46</accession>
<dbReference type="Pfam" id="PF04250">
    <property type="entry name" value="DUF429"/>
    <property type="match status" value="1"/>
</dbReference>
<proteinExistence type="predicted"/>
<dbReference type="EMBL" id="WKJO01000001">
    <property type="protein sequence ID" value="MRX22157.1"/>
    <property type="molecule type" value="Genomic_DNA"/>
</dbReference>
<evidence type="ECO:0000256" key="1">
    <source>
        <dbReference type="SAM" id="MobiDB-lite"/>
    </source>
</evidence>
<evidence type="ECO:0000313" key="2">
    <source>
        <dbReference type="EMBL" id="MRX22157.1"/>
    </source>
</evidence>